<reference evidence="4" key="1">
    <citation type="journal article" date="2017" name="Nature">
        <title>The sunflower genome provides insights into oil metabolism, flowering and Asterid evolution.</title>
        <authorList>
            <person name="Badouin H."/>
            <person name="Gouzy J."/>
            <person name="Grassa C.J."/>
            <person name="Murat F."/>
            <person name="Staton S.E."/>
            <person name="Cottret L."/>
            <person name="Lelandais-Briere C."/>
            <person name="Owens G.L."/>
            <person name="Carrere S."/>
            <person name="Mayjonade B."/>
            <person name="Legrand L."/>
            <person name="Gill N."/>
            <person name="Kane N.C."/>
            <person name="Bowers J.E."/>
            <person name="Hubner S."/>
            <person name="Bellec A."/>
            <person name="Berard A."/>
            <person name="Berges H."/>
            <person name="Blanchet N."/>
            <person name="Boniface M.C."/>
            <person name="Brunel D."/>
            <person name="Catrice O."/>
            <person name="Chaidir N."/>
            <person name="Claudel C."/>
            <person name="Donnadieu C."/>
            <person name="Faraut T."/>
            <person name="Fievet G."/>
            <person name="Helmstetter N."/>
            <person name="King M."/>
            <person name="Knapp S.J."/>
            <person name="Lai Z."/>
            <person name="Le Paslier M.C."/>
            <person name="Lippi Y."/>
            <person name="Lorenzon L."/>
            <person name="Mandel J.R."/>
            <person name="Marage G."/>
            <person name="Marchand G."/>
            <person name="Marquand E."/>
            <person name="Bret-Mestries E."/>
            <person name="Morien E."/>
            <person name="Nambeesan S."/>
            <person name="Nguyen T."/>
            <person name="Pegot-Espagnet P."/>
            <person name="Pouilly N."/>
            <person name="Raftis F."/>
            <person name="Sallet E."/>
            <person name="Schiex T."/>
            <person name="Thomas J."/>
            <person name="Vandecasteele C."/>
            <person name="Vares D."/>
            <person name="Vear F."/>
            <person name="Vautrin S."/>
            <person name="Crespi M."/>
            <person name="Mangin B."/>
            <person name="Burke J.M."/>
            <person name="Salse J."/>
            <person name="Munos S."/>
            <person name="Vincourt P."/>
            <person name="Rieseberg L.H."/>
            <person name="Langlade N.B."/>
        </authorList>
    </citation>
    <scope>NUCLEOTIDE SEQUENCE</scope>
    <source>
        <tissue evidence="4">Leaves</tissue>
    </source>
</reference>
<dbReference type="EMBL" id="MNCJ02000330">
    <property type="protein sequence ID" value="KAF5763457.1"/>
    <property type="molecule type" value="Genomic_DNA"/>
</dbReference>
<evidence type="ECO:0000256" key="3">
    <source>
        <dbReference type="SAM" id="Phobius"/>
    </source>
</evidence>
<sequence>MELMVFMTLLLLLILVPIFYLFNHKKYNGRLPPGSLGLPVIGQSLSLLRALKADKVEKWFQERITNHGHVWKASLFGYPTVVLHGPAANKFVYTCDGNLLANSQPPSLTRIVGCKNLMELSANDHKRVRAALVSFLKLEVLKQYVAKVDVEIQHHLQSHWHGKHEVQVQPLMKTLTFNIICSLLFGIERGTQREKLLPLFHDMIEGVLSVPINLPFSKYNRAIIARKKLVPMIIHLIQKKKEALMEQNQGDIPHKDLITSLLSIRHDDSSTMISEEEIIDNIIVVMIAGYDTTSVLLTFFLRLLASNKSIYSTIVQGNTNML</sequence>
<dbReference type="GO" id="GO:0005506">
    <property type="term" value="F:iron ion binding"/>
    <property type="evidence" value="ECO:0007669"/>
    <property type="project" value="InterPro"/>
</dbReference>
<dbReference type="Gene3D" id="1.10.630.10">
    <property type="entry name" value="Cytochrome P450"/>
    <property type="match status" value="1"/>
</dbReference>
<evidence type="ECO:0000313" key="5">
    <source>
        <dbReference type="Proteomes" id="UP000215914"/>
    </source>
</evidence>
<evidence type="ECO:0000256" key="1">
    <source>
        <dbReference type="ARBA" id="ARBA00022723"/>
    </source>
</evidence>
<dbReference type="PANTHER" id="PTHR24286:SF217">
    <property type="entry name" value="OS07G0520300 PROTEIN"/>
    <property type="match status" value="1"/>
</dbReference>
<dbReference type="AlphaFoldDB" id="A0A9K3DZD5"/>
<dbReference type="EC" id="1.14.99.37" evidence="4"/>
<dbReference type="GO" id="GO:0020037">
    <property type="term" value="F:heme binding"/>
    <property type="evidence" value="ECO:0007669"/>
    <property type="project" value="InterPro"/>
</dbReference>
<dbReference type="GO" id="GO:0016705">
    <property type="term" value="F:oxidoreductase activity, acting on paired donors, with incorporation or reduction of molecular oxygen"/>
    <property type="evidence" value="ECO:0007669"/>
    <property type="project" value="InterPro"/>
</dbReference>
<dbReference type="Gramene" id="mRNA:HanXRQr2_Chr15g0680401">
    <property type="protein sequence ID" value="mRNA:HanXRQr2_Chr15g0680401"/>
    <property type="gene ID" value="HanXRQr2_Chr15g0680401"/>
</dbReference>
<keyword evidence="4" id="KW-0560">Oxidoreductase</keyword>
<keyword evidence="3" id="KW-0472">Membrane</keyword>
<feature type="transmembrane region" description="Helical" evidence="3">
    <location>
        <begin position="282"/>
        <end position="304"/>
    </location>
</feature>
<evidence type="ECO:0000256" key="2">
    <source>
        <dbReference type="ARBA" id="ARBA00023004"/>
    </source>
</evidence>
<reference evidence="4" key="2">
    <citation type="submission" date="2020-06" db="EMBL/GenBank/DDBJ databases">
        <title>Helianthus annuus Genome sequencing and assembly Release 2.</title>
        <authorList>
            <person name="Gouzy J."/>
            <person name="Langlade N."/>
            <person name="Munos S."/>
        </authorList>
    </citation>
    <scope>NUCLEOTIDE SEQUENCE</scope>
    <source>
        <tissue evidence="4">Leaves</tissue>
    </source>
</reference>
<dbReference type="PANTHER" id="PTHR24286">
    <property type="entry name" value="CYTOCHROME P450 26"/>
    <property type="match status" value="1"/>
</dbReference>
<keyword evidence="2" id="KW-0408">Iron</keyword>
<dbReference type="Pfam" id="PF00067">
    <property type="entry name" value="p450"/>
    <property type="match status" value="1"/>
</dbReference>
<protein>
    <submittedName>
        <fullName evidence="4">Taxadiene 5-alpha-hydroxylase</fullName>
        <ecNumber evidence="4">1.14.99.37</ecNumber>
    </submittedName>
</protein>
<organism evidence="4 5">
    <name type="scientific">Helianthus annuus</name>
    <name type="common">Common sunflower</name>
    <dbReference type="NCBI Taxonomy" id="4232"/>
    <lineage>
        <taxon>Eukaryota</taxon>
        <taxon>Viridiplantae</taxon>
        <taxon>Streptophyta</taxon>
        <taxon>Embryophyta</taxon>
        <taxon>Tracheophyta</taxon>
        <taxon>Spermatophyta</taxon>
        <taxon>Magnoliopsida</taxon>
        <taxon>eudicotyledons</taxon>
        <taxon>Gunneridae</taxon>
        <taxon>Pentapetalae</taxon>
        <taxon>asterids</taxon>
        <taxon>campanulids</taxon>
        <taxon>Asterales</taxon>
        <taxon>Asteraceae</taxon>
        <taxon>Asteroideae</taxon>
        <taxon>Heliantheae alliance</taxon>
        <taxon>Heliantheae</taxon>
        <taxon>Helianthus</taxon>
    </lineage>
</organism>
<accession>A0A9K3DZD5</accession>
<keyword evidence="5" id="KW-1185">Reference proteome</keyword>
<gene>
    <name evidence="4" type="ORF">HanXRQr2_Chr15g0680401</name>
</gene>
<name>A0A9K3DZD5_HELAN</name>
<evidence type="ECO:0000313" key="4">
    <source>
        <dbReference type="EMBL" id="KAF5763457.1"/>
    </source>
</evidence>
<dbReference type="GO" id="GO:0004497">
    <property type="term" value="F:monooxygenase activity"/>
    <property type="evidence" value="ECO:0000318"/>
    <property type="project" value="GO_Central"/>
</dbReference>
<keyword evidence="1" id="KW-0479">Metal-binding</keyword>
<dbReference type="SUPFAM" id="SSF48264">
    <property type="entry name" value="Cytochrome P450"/>
    <property type="match status" value="1"/>
</dbReference>
<dbReference type="InterPro" id="IPR001128">
    <property type="entry name" value="Cyt_P450"/>
</dbReference>
<keyword evidence="3" id="KW-1133">Transmembrane helix</keyword>
<keyword evidence="3" id="KW-0812">Transmembrane</keyword>
<dbReference type="Proteomes" id="UP000215914">
    <property type="component" value="Unassembled WGS sequence"/>
</dbReference>
<dbReference type="InterPro" id="IPR036396">
    <property type="entry name" value="Cyt_P450_sf"/>
</dbReference>
<proteinExistence type="predicted"/>
<comment type="caution">
    <text evidence="4">The sequence shown here is derived from an EMBL/GenBank/DDBJ whole genome shotgun (WGS) entry which is preliminary data.</text>
</comment>